<dbReference type="EC" id="4.6.1.17" evidence="4"/>
<dbReference type="UniPathway" id="UPA00344"/>
<evidence type="ECO:0000313" key="5">
    <source>
        <dbReference type="Proteomes" id="UP000483286"/>
    </source>
</evidence>
<organism evidence="4 5">
    <name type="scientific">Deinococcus arboris</name>
    <dbReference type="NCBI Taxonomy" id="2682977"/>
    <lineage>
        <taxon>Bacteria</taxon>
        <taxon>Thermotogati</taxon>
        <taxon>Deinococcota</taxon>
        <taxon>Deinococci</taxon>
        <taxon>Deinococcales</taxon>
        <taxon>Deinococcaceae</taxon>
        <taxon>Deinococcus</taxon>
    </lineage>
</organism>
<dbReference type="EMBL" id="WQLB01000021">
    <property type="protein sequence ID" value="MVN87985.1"/>
    <property type="molecule type" value="Genomic_DNA"/>
</dbReference>
<keyword evidence="2" id="KW-0501">Molybdenum cofactor biosynthesis</keyword>
<protein>
    <submittedName>
        <fullName evidence="4">Cyclic pyranopterin monophosphate synthase MoaC</fullName>
        <ecNumber evidence="4">4.6.1.17</ecNumber>
    </submittedName>
</protein>
<evidence type="ECO:0000259" key="3">
    <source>
        <dbReference type="Pfam" id="PF01967"/>
    </source>
</evidence>
<gene>
    <name evidence="4" type="primary">moaC</name>
    <name evidence="4" type="ORF">GO986_14605</name>
</gene>
<dbReference type="Pfam" id="PF01967">
    <property type="entry name" value="MoaC"/>
    <property type="match status" value="1"/>
</dbReference>
<dbReference type="InterPro" id="IPR036522">
    <property type="entry name" value="MoaC_sf"/>
</dbReference>
<keyword evidence="5" id="KW-1185">Reference proteome</keyword>
<evidence type="ECO:0000256" key="2">
    <source>
        <dbReference type="ARBA" id="ARBA00023150"/>
    </source>
</evidence>
<comment type="pathway">
    <text evidence="1">Cofactor biosynthesis; molybdopterin biosynthesis.</text>
</comment>
<name>A0A7C9M7L5_9DEIO</name>
<dbReference type="GO" id="GO:0006777">
    <property type="term" value="P:Mo-molybdopterin cofactor biosynthetic process"/>
    <property type="evidence" value="ECO:0007669"/>
    <property type="project" value="UniProtKB-KW"/>
</dbReference>
<dbReference type="InterPro" id="IPR002820">
    <property type="entry name" value="Mopterin_CF_biosynth-C_dom"/>
</dbReference>
<accession>A0A7C9M7L5</accession>
<dbReference type="NCBIfam" id="NF006870">
    <property type="entry name" value="PRK09364.1"/>
    <property type="match status" value="1"/>
</dbReference>
<dbReference type="Proteomes" id="UP000483286">
    <property type="component" value="Unassembled WGS sequence"/>
</dbReference>
<sequence length="145" mass="14970">MVDVSDKAATAREATAEAWVRLPPEARLALESGAGPKGDPLVVAQLAGLAGSKRTADLVTLCHPIPVTGAEVRVTLEEGGVRVWARVRTTAPTGVEMEALTAVTVAALNVYDMLKAASKAIEISGVRLLSKTGGKSGPYTASDTF</sequence>
<evidence type="ECO:0000313" key="4">
    <source>
        <dbReference type="EMBL" id="MVN87985.1"/>
    </source>
</evidence>
<feature type="domain" description="Molybdopterin cofactor biosynthesis C (MoaC)" evidence="3">
    <location>
        <begin position="1"/>
        <end position="134"/>
    </location>
</feature>
<proteinExistence type="predicted"/>
<dbReference type="SUPFAM" id="SSF55040">
    <property type="entry name" value="Molybdenum cofactor biosynthesis protein C, MoaC"/>
    <property type="match status" value="1"/>
</dbReference>
<reference evidence="4 5" key="1">
    <citation type="submission" date="2019-12" db="EMBL/GenBank/DDBJ databases">
        <title>Deinococcus sp. HMF7620 Genome sequencing and assembly.</title>
        <authorList>
            <person name="Kang H."/>
            <person name="Kim H."/>
            <person name="Joh K."/>
        </authorList>
    </citation>
    <scope>NUCLEOTIDE SEQUENCE [LARGE SCALE GENOMIC DNA]</scope>
    <source>
        <strain evidence="4 5">HMF7620</strain>
    </source>
</reference>
<evidence type="ECO:0000256" key="1">
    <source>
        <dbReference type="ARBA" id="ARBA00005046"/>
    </source>
</evidence>
<comment type="caution">
    <text evidence="4">The sequence shown here is derived from an EMBL/GenBank/DDBJ whole genome shotgun (WGS) entry which is preliminary data.</text>
</comment>
<dbReference type="InterPro" id="IPR023045">
    <property type="entry name" value="MoaC"/>
</dbReference>
<dbReference type="NCBIfam" id="TIGR00581">
    <property type="entry name" value="moaC"/>
    <property type="match status" value="1"/>
</dbReference>
<dbReference type="AlphaFoldDB" id="A0A7C9M7L5"/>
<keyword evidence="4" id="KW-0456">Lyase</keyword>
<dbReference type="Gene3D" id="3.30.70.640">
    <property type="entry name" value="Molybdopterin cofactor biosynthesis C (MoaC) domain"/>
    <property type="match status" value="1"/>
</dbReference>
<dbReference type="GO" id="GO:0061799">
    <property type="term" value="F:cyclic pyranopterin monophosphate synthase activity"/>
    <property type="evidence" value="ECO:0007669"/>
    <property type="project" value="UniProtKB-EC"/>
</dbReference>